<evidence type="ECO:0000313" key="5">
    <source>
        <dbReference type="EMBL" id="KUG61117.1"/>
    </source>
</evidence>
<gene>
    <name evidence="2" type="primary">metXA</name>
    <name evidence="5" type="ORF">AVL61_08125</name>
</gene>
<dbReference type="InterPro" id="IPR000073">
    <property type="entry name" value="AB_hydrolase_1"/>
</dbReference>
<dbReference type="AlphaFoldDB" id="A0A0W8IM85"/>
<evidence type="ECO:0000256" key="1">
    <source>
        <dbReference type="ARBA" id="ARBA00022679"/>
    </source>
</evidence>
<dbReference type="Proteomes" id="UP000053512">
    <property type="component" value="Unassembled WGS sequence"/>
</dbReference>
<dbReference type="Pfam" id="PF00561">
    <property type="entry name" value="Abhydrolase_1"/>
    <property type="match status" value="1"/>
</dbReference>
<name>A0A0W8IM85_KOCRO</name>
<feature type="active site" evidence="2 3">
    <location>
        <position position="372"/>
    </location>
</feature>
<dbReference type="PANTHER" id="PTHR32268:SF11">
    <property type="entry name" value="HOMOSERINE O-ACETYLTRANSFERASE"/>
    <property type="match status" value="1"/>
</dbReference>
<evidence type="ECO:0000256" key="2">
    <source>
        <dbReference type="HAMAP-Rule" id="MF_00296"/>
    </source>
</evidence>
<accession>A0A0W8IM85</accession>
<comment type="subunit">
    <text evidence="2">Homodimer.</text>
</comment>
<dbReference type="STRING" id="136273.GY22_08965"/>
<dbReference type="PANTHER" id="PTHR32268">
    <property type="entry name" value="HOMOSERINE O-ACETYLTRANSFERASE"/>
    <property type="match status" value="1"/>
</dbReference>
<dbReference type="UniPathway" id="UPA00051">
    <property type="reaction ID" value="UER00074"/>
</dbReference>
<dbReference type="Gene3D" id="3.40.50.1820">
    <property type="entry name" value="alpha/beta hydrolase"/>
    <property type="match status" value="1"/>
</dbReference>
<dbReference type="HAMAP" id="MF_00296">
    <property type="entry name" value="MetX_acyltransf"/>
    <property type="match status" value="1"/>
</dbReference>
<dbReference type="PIRSF" id="PIRSF000443">
    <property type="entry name" value="Homoser_Ac_trans"/>
    <property type="match status" value="1"/>
</dbReference>
<dbReference type="InterPro" id="IPR029058">
    <property type="entry name" value="AB_hydrolase_fold"/>
</dbReference>
<proteinExistence type="inferred from homology"/>
<comment type="pathway">
    <text evidence="2">Amino-acid biosynthesis; L-methionine biosynthesis via de novo pathway; O-acetyl-L-homoserine from L-homoserine: step 1/1.</text>
</comment>
<dbReference type="GO" id="GO:0009092">
    <property type="term" value="P:homoserine metabolic process"/>
    <property type="evidence" value="ECO:0007669"/>
    <property type="project" value="TreeGrafter"/>
</dbReference>
<feature type="active site" evidence="2 3">
    <location>
        <position position="342"/>
    </location>
</feature>
<feature type="binding site" evidence="2">
    <location>
        <position position="373"/>
    </location>
    <ligand>
        <name>substrate</name>
    </ligand>
</feature>
<comment type="similarity">
    <text evidence="2">Belongs to the AB hydrolase superfamily. MetX family.</text>
</comment>
<reference evidence="6" key="1">
    <citation type="submission" date="2015-12" db="EMBL/GenBank/DDBJ databases">
        <authorList>
            <person name="Nair G.R."/>
            <person name="Kaur G."/>
            <person name="Mayilraj S."/>
        </authorList>
    </citation>
    <scope>NUCLEOTIDE SEQUENCE [LARGE SCALE GENOMIC DNA]</scope>
    <source>
        <strain evidence="6">CD08_4</strain>
    </source>
</reference>
<comment type="subcellular location">
    <subcellularLocation>
        <location evidence="2">Cytoplasm</location>
    </subcellularLocation>
</comment>
<comment type="caution">
    <text evidence="2">Lacks conserved residue(s) required for the propagation of feature annotation.</text>
</comment>
<dbReference type="InterPro" id="IPR008220">
    <property type="entry name" value="HAT_MetX-like"/>
</dbReference>
<evidence type="ECO:0000256" key="3">
    <source>
        <dbReference type="PIRSR" id="PIRSR000443-1"/>
    </source>
</evidence>
<dbReference type="GO" id="GO:0009086">
    <property type="term" value="P:methionine biosynthetic process"/>
    <property type="evidence" value="ECO:0007669"/>
    <property type="project" value="UniProtKB-UniRule"/>
</dbReference>
<evidence type="ECO:0000259" key="4">
    <source>
        <dbReference type="Pfam" id="PF00561"/>
    </source>
</evidence>
<comment type="function">
    <text evidence="2">Transfers an acetyl group from acetyl-CoA to L-homoserine, forming acetyl-L-homoserine.</text>
</comment>
<feature type="domain" description="AB hydrolase-1" evidence="4">
    <location>
        <begin position="58"/>
        <end position="377"/>
    </location>
</feature>
<keyword evidence="2" id="KW-0486">Methionine biosynthesis</keyword>
<organism evidence="5 6">
    <name type="scientific">Kocuria rosea subsp. polaris</name>
    <dbReference type="NCBI Taxonomy" id="136273"/>
    <lineage>
        <taxon>Bacteria</taxon>
        <taxon>Bacillati</taxon>
        <taxon>Actinomycetota</taxon>
        <taxon>Actinomycetes</taxon>
        <taxon>Micrococcales</taxon>
        <taxon>Micrococcaceae</taxon>
        <taxon>Kocuria</taxon>
    </lineage>
</organism>
<sequence>MTVTVVGGAGAGTAVREDGVPRVAAIGELELESGFRLPEVRIAYETWGTLAPDGSNAVLVEHALTGDTHVAAGRARPGASEAERRAAQSGGWWEGLVGPGAAIDTDRWFVVCTNIVGGCYGSTGPAAPAPPDVDPEGRPWGSRFPLVTVRDSVHAEAALADALGIGSWRLVIGGSMGGARALEWAVTYPDRVRACAVVAACAQSSAEQLAWGQAQNLAIRQDPHFRGGDYYDGPLPVTGLGLARRIAHITYRSADELHHRFGRSPQADEHVIGTHPGGRGRYQVESYLDHQASKLAGRFDANSYLAVNETLMSHDVARGRGTLEEALSVTSCEWLVAAVDSDRLYLPRESDVLAAALPGDVRRHTLTSPSGHDGFLIETPQLGKLLLETVLREP</sequence>
<keyword evidence="2" id="KW-0012">Acyltransferase</keyword>
<dbReference type="EMBL" id="LQBK01000006">
    <property type="protein sequence ID" value="KUG61117.1"/>
    <property type="molecule type" value="Genomic_DNA"/>
</dbReference>
<dbReference type="RefSeq" id="WP_058873460.1">
    <property type="nucleotide sequence ID" value="NZ_LQBK01000006.1"/>
</dbReference>
<feature type="binding site" evidence="2">
    <location>
        <position position="244"/>
    </location>
    <ligand>
        <name>substrate</name>
    </ligand>
</feature>
<protein>
    <recommendedName>
        <fullName evidence="2">Homoserine O-acetyltransferase</fullName>
        <shortName evidence="2">HAT</shortName>
        <ecNumber evidence="2">2.3.1.31</ecNumber>
    </recommendedName>
    <alternativeName>
        <fullName evidence="2">Homoserine transacetylase</fullName>
        <shortName evidence="2">HTA</shortName>
    </alternativeName>
</protein>
<feature type="active site" description="Nucleophile" evidence="2 3">
    <location>
        <position position="175"/>
    </location>
</feature>
<dbReference type="SUPFAM" id="SSF53474">
    <property type="entry name" value="alpha/beta-Hydrolases"/>
    <property type="match status" value="1"/>
</dbReference>
<dbReference type="NCBIfam" id="TIGR01392">
    <property type="entry name" value="homoserO_Ac_trn"/>
    <property type="match status" value="1"/>
</dbReference>
<comment type="caution">
    <text evidence="5">The sequence shown here is derived from an EMBL/GenBank/DDBJ whole genome shotgun (WGS) entry which is preliminary data.</text>
</comment>
<dbReference type="GO" id="GO:0005737">
    <property type="term" value="C:cytoplasm"/>
    <property type="evidence" value="ECO:0007669"/>
    <property type="project" value="UniProtKB-SubCell"/>
</dbReference>
<evidence type="ECO:0000313" key="6">
    <source>
        <dbReference type="Proteomes" id="UP000053512"/>
    </source>
</evidence>
<dbReference type="NCBIfam" id="NF001209">
    <property type="entry name" value="PRK00175.1"/>
    <property type="match status" value="1"/>
</dbReference>
<dbReference type="OrthoDB" id="9800754at2"/>
<dbReference type="EC" id="2.3.1.31" evidence="2"/>
<keyword evidence="2" id="KW-0963">Cytoplasm</keyword>
<keyword evidence="2" id="KW-0028">Amino-acid biosynthesis</keyword>
<keyword evidence="1 2" id="KW-0808">Transferase</keyword>
<comment type="catalytic activity">
    <reaction evidence="2">
        <text>L-homoserine + acetyl-CoA = O-acetyl-L-homoserine + CoA</text>
        <dbReference type="Rhea" id="RHEA:13701"/>
        <dbReference type="ChEBI" id="CHEBI:57287"/>
        <dbReference type="ChEBI" id="CHEBI:57288"/>
        <dbReference type="ChEBI" id="CHEBI:57476"/>
        <dbReference type="ChEBI" id="CHEBI:57716"/>
        <dbReference type="EC" id="2.3.1.31"/>
    </reaction>
</comment>
<dbReference type="eggNOG" id="COG2021">
    <property type="taxonomic scope" value="Bacteria"/>
</dbReference>
<dbReference type="GO" id="GO:0004414">
    <property type="term" value="F:homoserine O-acetyltransferase activity"/>
    <property type="evidence" value="ECO:0007669"/>
    <property type="project" value="UniProtKB-UniRule"/>
</dbReference>